<protein>
    <recommendedName>
        <fullName evidence="4">Sporulation protein</fullName>
    </recommendedName>
</protein>
<dbReference type="EMBL" id="LDYG01000032">
    <property type="protein sequence ID" value="KUP05919.1"/>
    <property type="molecule type" value="Genomic_DNA"/>
</dbReference>
<proteinExistence type="predicted"/>
<dbReference type="OrthoDB" id="2111742at2"/>
<evidence type="ECO:0000313" key="2">
    <source>
        <dbReference type="EMBL" id="KUP05919.1"/>
    </source>
</evidence>
<keyword evidence="1" id="KW-1133">Transmembrane helix</keyword>
<keyword evidence="1" id="KW-0472">Membrane</keyword>
<sequence length="252" mass="28536">MNKLNGIFFALLLNMILIYIVSPMSVSAYSYGDPSEEAIAEAYKELDAHVEQGNWENVKEIYEAHKKDFDLYFTNVQSDLEAGIESENGDVVLRSWQAALRLNIERRLHFAEEQFDDYGQAKLLLAKARGTYSVLEPLVVEQKDQQTSDNIYQAFDEALTALGNPGLFGIGSQENDPVVFQTNIEFILNEITPMFPNVSEANDDHLTEENLDILSNWNEAGGSSFWLWLSVGLIAFLLIMILLNKRKQKKSS</sequence>
<keyword evidence="1" id="KW-0812">Transmembrane</keyword>
<dbReference type="Proteomes" id="UP000074108">
    <property type="component" value="Unassembled WGS sequence"/>
</dbReference>
<organism evidence="2 3">
    <name type="scientific">Bacillus coahuilensis p1.1.43</name>
    <dbReference type="NCBI Taxonomy" id="1150625"/>
    <lineage>
        <taxon>Bacteria</taxon>
        <taxon>Bacillati</taxon>
        <taxon>Bacillota</taxon>
        <taxon>Bacilli</taxon>
        <taxon>Bacillales</taxon>
        <taxon>Bacillaceae</taxon>
        <taxon>Bacillus</taxon>
    </lineage>
</organism>
<dbReference type="STRING" id="1150625.Q75_11110"/>
<dbReference type="PATRIC" id="fig|1150625.3.peg.2361"/>
<evidence type="ECO:0008006" key="4">
    <source>
        <dbReference type="Google" id="ProtNLM"/>
    </source>
</evidence>
<reference evidence="2 3" key="1">
    <citation type="journal article" date="2016" name="Front. Microbiol.">
        <title>Microevolution Analysis of Bacillus coahuilensis Unveils Differences in Phosphorus Acquisition Strategies and Their Regulation.</title>
        <authorList>
            <person name="Gomez-Lunar Z."/>
            <person name="Hernandez-Gonzalez I."/>
            <person name="Rodriguez-Torres M.D."/>
            <person name="Souza V."/>
            <person name="Olmedo-Alvarez G."/>
        </authorList>
    </citation>
    <scope>NUCLEOTIDE SEQUENCE [LARGE SCALE GENOMIC DNA]</scope>
    <source>
        <strain evidence="3">p1.1.43</strain>
    </source>
</reference>
<accession>A0A147K7G1</accession>
<dbReference type="RefSeq" id="WP_059351383.1">
    <property type="nucleotide sequence ID" value="NZ_LDYG01000032.1"/>
</dbReference>
<name>A0A147K7G1_9BACI</name>
<comment type="caution">
    <text evidence="2">The sequence shown here is derived from an EMBL/GenBank/DDBJ whole genome shotgun (WGS) entry which is preliminary data.</text>
</comment>
<gene>
    <name evidence="2" type="ORF">Q75_11110</name>
</gene>
<dbReference type="AlphaFoldDB" id="A0A147K7G1"/>
<keyword evidence="3" id="KW-1185">Reference proteome</keyword>
<evidence type="ECO:0000313" key="3">
    <source>
        <dbReference type="Proteomes" id="UP000074108"/>
    </source>
</evidence>
<feature type="transmembrane region" description="Helical" evidence="1">
    <location>
        <begin position="225"/>
        <end position="243"/>
    </location>
</feature>
<evidence type="ECO:0000256" key="1">
    <source>
        <dbReference type="SAM" id="Phobius"/>
    </source>
</evidence>